<dbReference type="PANTHER" id="PTHR34309:SF1">
    <property type="entry name" value="PROTEIN GLCG"/>
    <property type="match status" value="1"/>
</dbReference>
<dbReference type="Proteomes" id="UP000537729">
    <property type="component" value="Unassembled WGS sequence"/>
</dbReference>
<dbReference type="Pfam" id="PF03928">
    <property type="entry name" value="HbpS-like"/>
    <property type="match status" value="1"/>
</dbReference>
<dbReference type="Gene3D" id="3.30.450.150">
    <property type="entry name" value="Haem-degrading domain"/>
    <property type="match status" value="1"/>
</dbReference>
<evidence type="ECO:0000313" key="1">
    <source>
        <dbReference type="EMBL" id="NMY13505.1"/>
    </source>
</evidence>
<evidence type="ECO:0000313" key="2">
    <source>
        <dbReference type="Proteomes" id="UP000537729"/>
    </source>
</evidence>
<dbReference type="PANTHER" id="PTHR34309">
    <property type="entry name" value="SLR1406 PROTEIN"/>
    <property type="match status" value="1"/>
</dbReference>
<dbReference type="SUPFAM" id="SSF143744">
    <property type="entry name" value="GlcG-like"/>
    <property type="match status" value="1"/>
</dbReference>
<protein>
    <submittedName>
        <fullName evidence="1">Heme-binding protein</fullName>
    </submittedName>
</protein>
<dbReference type="AlphaFoldDB" id="A0A7Y1ACZ1"/>
<dbReference type="InterPro" id="IPR005624">
    <property type="entry name" value="PduO/GlcC-like"/>
</dbReference>
<dbReference type="EMBL" id="JAAQWG010000102">
    <property type="protein sequence ID" value="NMY13505.1"/>
    <property type="molecule type" value="Genomic_DNA"/>
</dbReference>
<comment type="caution">
    <text evidence="1">The sequence shown here is derived from an EMBL/GenBank/DDBJ whole genome shotgun (WGS) entry which is preliminary data.</text>
</comment>
<accession>A0A7Y1ACZ1</accession>
<sequence length="143" mass="14626">MTPGSDQQEFGWEAAQRAAVGAVRHAVELGVRINVALVDAGGNPLAFLRMGGAPLHSIGISEDKAYTALSFGLPTSQWGKVLEQESAALRQGLPLRPRFVMFGGGLPIRAGAAVIGAIGVSGASEEQDEACARAGLAAASLES</sequence>
<organism evidence="1 2">
    <name type="scientific">Pseudomonas veronii</name>
    <dbReference type="NCBI Taxonomy" id="76761"/>
    <lineage>
        <taxon>Bacteria</taxon>
        <taxon>Pseudomonadati</taxon>
        <taxon>Pseudomonadota</taxon>
        <taxon>Gammaproteobacteria</taxon>
        <taxon>Pseudomonadales</taxon>
        <taxon>Pseudomonadaceae</taxon>
        <taxon>Pseudomonas</taxon>
    </lineage>
</organism>
<dbReference type="InterPro" id="IPR038084">
    <property type="entry name" value="PduO/GlcC-like_sf"/>
</dbReference>
<gene>
    <name evidence="1" type="ORF">HBO38_34855</name>
</gene>
<dbReference type="InterPro" id="IPR052517">
    <property type="entry name" value="GlcG_carb_metab_protein"/>
</dbReference>
<reference evidence="1 2" key="1">
    <citation type="journal article" date="2020" name="Front. Microbiol.">
        <title>Genetic Organization of the aprX-lipA2 Operon Affects the Proteolytic Potential of Pseudomonas Species in Milk.</title>
        <authorList>
            <person name="Maier C."/>
            <person name="Huptas C."/>
            <person name="von Neubeck M."/>
            <person name="Scherer S."/>
            <person name="Wenning M."/>
            <person name="Lucking G."/>
        </authorList>
    </citation>
    <scope>NUCLEOTIDE SEQUENCE [LARGE SCALE GENOMIC DNA]</scope>
    <source>
        <strain evidence="1 2">DSM 16272</strain>
    </source>
</reference>
<proteinExistence type="predicted"/>
<dbReference type="RefSeq" id="WP_034303235.1">
    <property type="nucleotide sequence ID" value="NZ_JAAQWG010000102.1"/>
</dbReference>
<name>A0A7Y1ACZ1_PSEVE</name>